<dbReference type="InterPro" id="IPR000015">
    <property type="entry name" value="Fimb_usher"/>
</dbReference>
<proteinExistence type="predicted"/>
<dbReference type="GO" id="GO:0009297">
    <property type="term" value="P:pilus assembly"/>
    <property type="evidence" value="ECO:0007669"/>
    <property type="project" value="InterPro"/>
</dbReference>
<accession>A0A4P0YFQ5</accession>
<dbReference type="PANTHER" id="PTHR30451:SF3">
    <property type="entry name" value="OUTER MEMBRANE USHER PROTEIN HTRE-RELATED"/>
    <property type="match status" value="1"/>
</dbReference>
<dbReference type="Pfam" id="PF00577">
    <property type="entry name" value="Usher"/>
    <property type="match status" value="1"/>
</dbReference>
<dbReference type="GO" id="GO:0009279">
    <property type="term" value="C:cell outer membrane"/>
    <property type="evidence" value="ECO:0007669"/>
    <property type="project" value="TreeGrafter"/>
</dbReference>
<sequence>MTFTVNQNLPDGWGGFISAAVSPITGTAPGPRSSIRSATTIIGRLSWSASAQRVYTPDSSGHRRDDRISLNFSYPLWFGDNRTANLTSNTSFNNSRFASSQIGINGSLDSENNLNYGVSTTTATGGQHDVALNGSYRTPWTTLNGSYSQGEGYRQSGIGASGTMIAHSGGVVLSPESGSTMALIEAKDAAGAMLPGSPGTRVDSNGYAILPICARTGLTP</sequence>
<protein>
    <submittedName>
        <fullName evidence="1">Fimbriae usher protein StcC</fullName>
    </submittedName>
</protein>
<dbReference type="EMBL" id="CABDVL010000003">
    <property type="protein sequence ID" value="VTM59184.1"/>
    <property type="molecule type" value="Genomic_DNA"/>
</dbReference>
<dbReference type="AlphaFoldDB" id="A0A4P0YFQ5"/>
<dbReference type="Gene3D" id="2.60.40.2610">
    <property type="entry name" value="Outer membrane usher protein FimD, plug domain"/>
    <property type="match status" value="1"/>
</dbReference>
<dbReference type="PANTHER" id="PTHR30451">
    <property type="entry name" value="OUTER MEMBRANE USHER PROTEIN"/>
    <property type="match status" value="1"/>
</dbReference>
<name>A0A4P0YFQ5_KLEPN</name>
<dbReference type="GO" id="GO:0015473">
    <property type="term" value="F:fimbrial usher porin activity"/>
    <property type="evidence" value="ECO:0007669"/>
    <property type="project" value="InterPro"/>
</dbReference>
<reference evidence="1" key="1">
    <citation type="submission" date="2019-04" db="EMBL/GenBank/DDBJ databases">
        <authorList>
            <consortium name="Pathogen Informatics"/>
        </authorList>
    </citation>
    <scope>NUCLEOTIDE SEQUENCE</scope>
    <source>
        <strain evidence="1">NCTC9183</strain>
    </source>
</reference>
<dbReference type="InterPro" id="IPR042186">
    <property type="entry name" value="FimD_plug_dom"/>
</dbReference>
<organism evidence="1">
    <name type="scientific">Klebsiella pneumoniae</name>
    <dbReference type="NCBI Taxonomy" id="573"/>
    <lineage>
        <taxon>Bacteria</taxon>
        <taxon>Pseudomonadati</taxon>
        <taxon>Pseudomonadota</taxon>
        <taxon>Gammaproteobacteria</taxon>
        <taxon>Enterobacterales</taxon>
        <taxon>Enterobacteriaceae</taxon>
        <taxon>Klebsiella/Raoultella group</taxon>
        <taxon>Klebsiella</taxon>
        <taxon>Klebsiella pneumoniae complex</taxon>
    </lineage>
</organism>
<evidence type="ECO:0000313" key="1">
    <source>
        <dbReference type="EMBL" id="VTM59184.1"/>
    </source>
</evidence>
<dbReference type="Proteomes" id="UP000507695">
    <property type="component" value="Unassembled WGS sequence"/>
</dbReference>
<gene>
    <name evidence="1" type="primary">fimD_10</name>
    <name evidence="1" type="ORF">NCTC9183_05928</name>
</gene>